<keyword evidence="3" id="KW-1185">Reference proteome</keyword>
<dbReference type="RefSeq" id="WP_187599624.1">
    <property type="nucleotide sequence ID" value="NZ_CP060714.1"/>
</dbReference>
<evidence type="ECO:0000313" key="3">
    <source>
        <dbReference type="Proteomes" id="UP000515811"/>
    </source>
</evidence>
<protein>
    <submittedName>
        <fullName evidence="2">PD-(D/E)XK nuclease family protein</fullName>
    </submittedName>
</protein>
<dbReference type="AlphaFoldDB" id="A0A7G9RTF4"/>
<feature type="domain" description="PD-(D/E)XK endonuclease-like" evidence="1">
    <location>
        <begin position="615"/>
        <end position="867"/>
    </location>
</feature>
<proteinExistence type="predicted"/>
<evidence type="ECO:0000313" key="2">
    <source>
        <dbReference type="EMBL" id="QNN58879.1"/>
    </source>
</evidence>
<dbReference type="Gene3D" id="3.90.320.10">
    <property type="match status" value="1"/>
</dbReference>
<dbReference type="InterPro" id="IPR011604">
    <property type="entry name" value="PDDEXK-like_dom_sf"/>
</dbReference>
<dbReference type="EMBL" id="CP060714">
    <property type="protein sequence ID" value="QNN58879.1"/>
    <property type="molecule type" value="Genomic_DNA"/>
</dbReference>
<dbReference type="InterPro" id="IPR027417">
    <property type="entry name" value="P-loop_NTPase"/>
</dbReference>
<dbReference type="InterPro" id="IPR038726">
    <property type="entry name" value="PDDEXK_AddAB-type"/>
</dbReference>
<gene>
    <name evidence="2" type="ORF">H9K76_08770</name>
</gene>
<organism evidence="2 3">
    <name type="scientific">Diaphorobacter ruginosibacter</name>
    <dbReference type="NCBI Taxonomy" id="1715720"/>
    <lineage>
        <taxon>Bacteria</taxon>
        <taxon>Pseudomonadati</taxon>
        <taxon>Pseudomonadota</taxon>
        <taxon>Betaproteobacteria</taxon>
        <taxon>Burkholderiales</taxon>
        <taxon>Comamonadaceae</taxon>
        <taxon>Diaphorobacter</taxon>
    </lineage>
</organism>
<name>A0A7G9RTF4_9BURK</name>
<sequence>MTVIARSNLVTVGWRRVLEAVARAAGERGIHPASVVVLVPYAHLMAQARAQWAALYPDGFMPRFETTRNWATALGGEPTGGNGLRLDVGCDALTGRSLLEAAGLEAHADAMLSLMLEMAQQLAPLVAAIQPVERDAWAQRAREQIAAPLAGEALQLEAAAARVALEWVLASEPETDVLFGEGVRDAVPMLVVLQGFHIDPLGAALLAHWQTAGLSISLPEAFLSDDDAFGEGESNLPSDTASAEEWGAASHIAMHQALDAEDEAQRAAACVMQHLAEGRLPVALAATDRALTRRVAALLEGAGVQVKDESGWTMSTTRAAAQIMAILRAAAWQASSDDVIDWLKHLPSQAVPLLPQLERWLRSLGVRQWSRARRYEPRSQPELHALIEQAEAWRAELKGARPLAGWLAVLREQLRHTGIWDSMSEDAAGAKVLAELRLPEGLEADLESLGGSQRSMNLAQFSKWANEVLEAGRFRPDSSPDAPVIVLPMPQLLARPFAALVLPGCDEKRMLAAPEPPGPWTRAQREALGLPTREEFEQAQRGAWRQAVRVPRVDILWRTSDEGGEPLLASPLVLALALDMGGAQGGHDVRVPRDVALNPTERPMPEATQFPVLKLSSSAYSDLRHCPYRFYALRQLRLQESEELDAEVDKRDFGTWLHATLQFFHIALAENPTDDLARRIALMDESAARATREQHLDEGDFLPFFAGWPALRNGYLHWLAKHEGEGARFSMAEHEAQQPLGDLTLVGKLDRIDISRTDAPGPAVRMVIDYKTENEQSTRRRIHAGSEDLQLAFYAALLQDDVLRAAYVNVGERGETRSFEQEDVVQLRDELLEGIRHDVQRIAEGAPMQALGEGAVCGYCAARGLCRKDFWR</sequence>
<dbReference type="Pfam" id="PF12705">
    <property type="entry name" value="PDDEXK_1"/>
    <property type="match status" value="1"/>
</dbReference>
<evidence type="ECO:0000259" key="1">
    <source>
        <dbReference type="Pfam" id="PF12705"/>
    </source>
</evidence>
<reference evidence="2 3" key="1">
    <citation type="submission" date="2020-08" db="EMBL/GenBank/DDBJ databases">
        <title>Genome sequence of Diaphorobacter ruginosibacter DSM 27467T.</title>
        <authorList>
            <person name="Hyun D.-W."/>
            <person name="Bae J.-W."/>
        </authorList>
    </citation>
    <scope>NUCLEOTIDE SEQUENCE [LARGE SCALE GENOMIC DNA]</scope>
    <source>
        <strain evidence="2 3">DSM 27467</strain>
    </source>
</reference>
<accession>A0A7G9RTF4</accession>
<dbReference type="SUPFAM" id="SSF52540">
    <property type="entry name" value="P-loop containing nucleoside triphosphate hydrolases"/>
    <property type="match status" value="1"/>
</dbReference>
<dbReference type="Proteomes" id="UP000515811">
    <property type="component" value="Chromosome"/>
</dbReference>
<dbReference type="KEGG" id="drg:H9K76_08770"/>